<dbReference type="OrthoDB" id="10038360at2759"/>
<keyword evidence="6" id="KW-1185">Reference proteome</keyword>
<evidence type="ECO:0000256" key="2">
    <source>
        <dbReference type="SAM" id="SignalP"/>
    </source>
</evidence>
<feature type="signal peptide" evidence="2">
    <location>
        <begin position="1"/>
        <end position="23"/>
    </location>
</feature>
<organism evidence="4 6">
    <name type="scientific">Didymodactylos carnosus</name>
    <dbReference type="NCBI Taxonomy" id="1234261"/>
    <lineage>
        <taxon>Eukaryota</taxon>
        <taxon>Metazoa</taxon>
        <taxon>Spiralia</taxon>
        <taxon>Gnathifera</taxon>
        <taxon>Rotifera</taxon>
        <taxon>Eurotatoria</taxon>
        <taxon>Bdelloidea</taxon>
        <taxon>Philodinida</taxon>
        <taxon>Philodinidae</taxon>
        <taxon>Didymodactylos</taxon>
    </lineage>
</organism>
<dbReference type="Proteomes" id="UP000663829">
    <property type="component" value="Unassembled WGS sequence"/>
</dbReference>
<comment type="caution">
    <text evidence="4">The sequence shown here is derived from an EMBL/GenBank/DDBJ whole genome shotgun (WGS) entry which is preliminary data.</text>
</comment>
<keyword evidence="2" id="KW-0732">Signal</keyword>
<dbReference type="AlphaFoldDB" id="A0A814V560"/>
<evidence type="ECO:0000256" key="1">
    <source>
        <dbReference type="SAM" id="MobiDB-lite"/>
    </source>
</evidence>
<protein>
    <recommendedName>
        <fullName evidence="3">Putative auto-transporter adhesin head GIN domain-containing protein</fullName>
    </recommendedName>
</protein>
<evidence type="ECO:0000313" key="4">
    <source>
        <dbReference type="EMBL" id="CAF1180776.1"/>
    </source>
</evidence>
<dbReference type="Gene3D" id="2.160.20.120">
    <property type="match status" value="1"/>
</dbReference>
<evidence type="ECO:0000259" key="3">
    <source>
        <dbReference type="Pfam" id="PF10988"/>
    </source>
</evidence>
<feature type="chain" id="PRO_5035685726" description="Putative auto-transporter adhesin head GIN domain-containing protein" evidence="2">
    <location>
        <begin position="24"/>
        <end position="306"/>
    </location>
</feature>
<reference evidence="4" key="1">
    <citation type="submission" date="2021-02" db="EMBL/GenBank/DDBJ databases">
        <authorList>
            <person name="Nowell W R."/>
        </authorList>
    </citation>
    <scope>NUCLEOTIDE SEQUENCE</scope>
</reference>
<evidence type="ECO:0000313" key="5">
    <source>
        <dbReference type="EMBL" id="CAF3945056.1"/>
    </source>
</evidence>
<gene>
    <name evidence="4" type="ORF">GPM918_LOCUS22690</name>
    <name evidence="5" type="ORF">SRO942_LOCUS22689</name>
</gene>
<evidence type="ECO:0000313" key="6">
    <source>
        <dbReference type="Proteomes" id="UP000663829"/>
    </source>
</evidence>
<name>A0A814V560_9BILA</name>
<dbReference type="EMBL" id="CAJNOQ010007848">
    <property type="protein sequence ID" value="CAF1180776.1"/>
    <property type="molecule type" value="Genomic_DNA"/>
</dbReference>
<proteinExistence type="predicted"/>
<accession>A0A814V560</accession>
<dbReference type="InterPro" id="IPR021255">
    <property type="entry name" value="DUF2807"/>
</dbReference>
<dbReference type="Pfam" id="PF10988">
    <property type="entry name" value="DUF2807"/>
    <property type="match status" value="1"/>
</dbReference>
<feature type="domain" description="Putative auto-transporter adhesin head GIN" evidence="3">
    <location>
        <begin position="160"/>
        <end position="283"/>
    </location>
</feature>
<dbReference type="Proteomes" id="UP000681722">
    <property type="component" value="Unassembled WGS sequence"/>
</dbReference>
<feature type="region of interest" description="Disordered" evidence="1">
    <location>
        <begin position="33"/>
        <end position="99"/>
    </location>
</feature>
<sequence>MKMPMFFTILSSICLVHISIVLSSAIGVPRTAITTTNTPSTTTTTNTPSTTTTTNTPSTTTTTNTPSTTTTTNTPSTTTTTNTPSTTTTTTTSSTRTLPTTPYLPSFNKIIILLARYVHLQTTPSPSDYEAAITCDDPSILPYVWTNVTADSALVVSATTDCDVTVRAFTYQEIQIESVSKLDMTSYSYKGSQLKLISMGNSEIKIANIGYDSGEFTFLGNSTVTLSGSVGKLNVISRGKGTIDARSITTPNVDATLTGSGSLQVKSTTNMNLTVNGTGNVTWCSPNVQIAVTPDIYRKKSIVYQC</sequence>
<dbReference type="EMBL" id="CAJOBC010007849">
    <property type="protein sequence ID" value="CAF3945056.1"/>
    <property type="molecule type" value="Genomic_DNA"/>
</dbReference>
<feature type="compositionally biased region" description="Low complexity" evidence="1">
    <location>
        <begin position="34"/>
        <end position="99"/>
    </location>
</feature>